<evidence type="ECO:0000256" key="17">
    <source>
        <dbReference type="RuleBase" id="RU368119"/>
    </source>
</evidence>
<sequence>MQSSENHDTFANPPRILDRNRATKKTVSKKWNDPIPILVFSCNRPEAIKDHVRQLIKYRPSKELFPVIVSQGCDNQYVQNEVDEFEDQIESIEHSVDDNVPPEYKNFLLYYRIARHYKLALDHVFVTKGYESVIITEGGLHL</sequence>
<keyword evidence="9" id="KW-1133">Transmembrane helix</keyword>
<comment type="catalytic activity">
    <reaction evidence="16 17">
        <text>N(4)-(alpha-D-Man-(1-&gt;3)-[alpha-D-Man-(1-&gt;3)-[alpha-D-Man-(1-&gt;6)]-alpha-D-Man-(1-&gt;6)]-beta-D-Man-(1-&gt;4)-beta-D-GlcNAc-(1-&gt;4)-beta-D-GlcNAc)-L-asparaginyl-[protein] (N-glucan mannose isomer 5A1,2) + UDP-N-acetyl-alpha-D-glucosamine = N(4)-{beta-D-GlcNAc-(1-&gt;2)-alpha-D-Man-(1-&gt;3)-[alpha-D-Man-(1-&gt;3)-[alpha-D-Man-(1-&gt;6)]-alpha-D-Man-(1-&gt;6)]-beta-D-Man-(1-&gt;4)-beta-D-GlcNAc-(1-&gt;4)-beta-D-GlcNAc}-L-asparaginyl-[protein] + UDP + H(+)</text>
        <dbReference type="Rhea" id="RHEA:11456"/>
        <dbReference type="Rhea" id="RHEA-COMP:14367"/>
        <dbReference type="Rhea" id="RHEA-COMP:14368"/>
        <dbReference type="ChEBI" id="CHEBI:15378"/>
        <dbReference type="ChEBI" id="CHEBI:57705"/>
        <dbReference type="ChEBI" id="CHEBI:58223"/>
        <dbReference type="ChEBI" id="CHEBI:59087"/>
        <dbReference type="ChEBI" id="CHEBI:60625"/>
        <dbReference type="EC" id="2.4.1.101"/>
    </reaction>
</comment>
<dbReference type="InterPro" id="IPR029044">
    <property type="entry name" value="Nucleotide-diphossugar_trans"/>
</dbReference>
<dbReference type="InterPro" id="IPR052261">
    <property type="entry name" value="Glycosyltransferase_13"/>
</dbReference>
<dbReference type="InterPro" id="IPR004139">
    <property type="entry name" value="Glyco_trans_13"/>
</dbReference>
<comment type="cofactor">
    <cofactor evidence="17">
        <name>Mn(2+)</name>
        <dbReference type="ChEBI" id="CHEBI:29035"/>
    </cofactor>
    <text evidence="17">The cofactor is mostly bound to the substrate.</text>
</comment>
<keyword evidence="6" id="KW-0812">Transmembrane</keyword>
<reference evidence="19" key="2">
    <citation type="submission" date="2022-06" db="UniProtKB">
        <authorList>
            <consortium name="EnsemblMetazoa"/>
        </authorList>
    </citation>
    <scope>IDENTIFICATION</scope>
    <source>
        <strain evidence="19">DF5081</strain>
    </source>
</reference>
<dbReference type="GO" id="GO:0003827">
    <property type="term" value="F:alpha-1,3-mannosylglycoprotein 2-beta-N-acetylglucosaminyltransferase activity"/>
    <property type="evidence" value="ECO:0007669"/>
    <property type="project" value="UniProtKB-UniRule"/>
</dbReference>
<evidence type="ECO:0000256" key="18">
    <source>
        <dbReference type="SAM" id="MobiDB-lite"/>
    </source>
</evidence>
<dbReference type="Pfam" id="PF03071">
    <property type="entry name" value="GNT-I"/>
    <property type="match status" value="1"/>
</dbReference>
<evidence type="ECO:0000313" key="20">
    <source>
        <dbReference type="Proteomes" id="UP000005237"/>
    </source>
</evidence>
<evidence type="ECO:0000256" key="5">
    <source>
        <dbReference type="ARBA" id="ARBA00022679"/>
    </source>
</evidence>
<evidence type="ECO:0000256" key="1">
    <source>
        <dbReference type="ARBA" id="ARBA00004323"/>
    </source>
</evidence>
<keyword evidence="11" id="KW-0472">Membrane</keyword>
<dbReference type="PANTHER" id="PTHR10468">
    <property type="entry name" value="PROTEIN O-LINKED-MANNOSE BETA-1,2-N-ACETYLGLUCOSAMINYLTRANSFERASE 1/ALPHA-1,3-MANNOSYL-GLYCOPROTEIN 2-BETA-N-ACETYLGLUCOSAMINYLTRANSFERASE"/>
    <property type="match status" value="1"/>
</dbReference>
<evidence type="ECO:0000256" key="8">
    <source>
        <dbReference type="ARBA" id="ARBA00022968"/>
    </source>
</evidence>
<evidence type="ECO:0000256" key="16">
    <source>
        <dbReference type="ARBA" id="ARBA00049421"/>
    </source>
</evidence>
<evidence type="ECO:0000256" key="3">
    <source>
        <dbReference type="ARBA" id="ARBA00006492"/>
    </source>
</evidence>
<evidence type="ECO:0000256" key="14">
    <source>
        <dbReference type="ARBA" id="ARBA00038949"/>
    </source>
</evidence>
<evidence type="ECO:0000313" key="19">
    <source>
        <dbReference type="EnsemblMetazoa" id="CJA07053.1"/>
    </source>
</evidence>
<dbReference type="GO" id="GO:0030145">
    <property type="term" value="F:manganese ion binding"/>
    <property type="evidence" value="ECO:0007669"/>
    <property type="project" value="UniProtKB-UniRule"/>
</dbReference>
<proteinExistence type="inferred from homology"/>
<accession>A0A8R1DP04</accession>
<protein>
    <recommendedName>
        <fullName evidence="14 17">Alpha-1,3-mannosyl-glycoprotein 2-beta-N-acetylglucosaminyltransferase</fullName>
        <shortName evidence="17">GNT-I</shortName>
        <shortName evidence="17">GlcNAc-T I</shortName>
        <ecNumber evidence="14 17">2.4.1.101</ecNumber>
    </recommendedName>
    <alternativeName>
        <fullName evidence="15 17">N-glycosyl-oligosaccharide-glycoprotein N-acetylglucosaminyltransferase I</fullName>
    </alternativeName>
</protein>
<keyword evidence="20" id="KW-1185">Reference proteome</keyword>
<comment type="pathway">
    <text evidence="2 17">Protein modification; protein glycosylation.</text>
</comment>
<comment type="similarity">
    <text evidence="3 17">Belongs to the glycosyltransferase 13 family.</text>
</comment>
<dbReference type="SUPFAM" id="SSF53448">
    <property type="entry name" value="Nucleotide-diphospho-sugar transferases"/>
    <property type="match status" value="1"/>
</dbReference>
<keyword evidence="7 17" id="KW-0479">Metal-binding</keyword>
<evidence type="ECO:0000256" key="4">
    <source>
        <dbReference type="ARBA" id="ARBA00022676"/>
    </source>
</evidence>
<evidence type="ECO:0000256" key="13">
    <source>
        <dbReference type="ARBA" id="ARBA00037706"/>
    </source>
</evidence>
<dbReference type="Gene3D" id="3.90.550.10">
    <property type="entry name" value="Spore Coat Polysaccharide Biosynthesis Protein SpsA, Chain A"/>
    <property type="match status" value="1"/>
</dbReference>
<name>A0A8R1DP04_CAEJA</name>
<evidence type="ECO:0000256" key="2">
    <source>
        <dbReference type="ARBA" id="ARBA00004922"/>
    </source>
</evidence>
<keyword evidence="10 17" id="KW-0333">Golgi apparatus</keyword>
<organism evidence="19 20">
    <name type="scientific">Caenorhabditis japonica</name>
    <dbReference type="NCBI Taxonomy" id="281687"/>
    <lineage>
        <taxon>Eukaryota</taxon>
        <taxon>Metazoa</taxon>
        <taxon>Ecdysozoa</taxon>
        <taxon>Nematoda</taxon>
        <taxon>Chromadorea</taxon>
        <taxon>Rhabditida</taxon>
        <taxon>Rhabditina</taxon>
        <taxon>Rhabditomorpha</taxon>
        <taxon>Rhabditoidea</taxon>
        <taxon>Rhabditidae</taxon>
        <taxon>Peloderinae</taxon>
        <taxon>Caenorhabditis</taxon>
    </lineage>
</organism>
<evidence type="ECO:0000256" key="7">
    <source>
        <dbReference type="ARBA" id="ARBA00022723"/>
    </source>
</evidence>
<comment type="function">
    <text evidence="13 17">Initiates complex N-linked carbohydrate formation. Essential for the conversion of high-mannose to hybrid and complex N-glycans.</text>
</comment>
<keyword evidence="12 17" id="KW-0464">Manganese</keyword>
<comment type="subcellular location">
    <subcellularLocation>
        <location evidence="1 17">Golgi apparatus membrane</location>
        <topology evidence="1 17">Single-pass type II membrane protein</topology>
    </subcellularLocation>
</comment>
<dbReference type="PANTHER" id="PTHR10468:SF0">
    <property type="entry name" value="ALPHA-1,3-MANNOSYL-GLYCOPROTEIN 2-BETA-N-ACETYLGLUCOSAMINYLTRANSFERASE"/>
    <property type="match status" value="1"/>
</dbReference>
<dbReference type="GO" id="GO:0000139">
    <property type="term" value="C:Golgi membrane"/>
    <property type="evidence" value="ECO:0007669"/>
    <property type="project" value="UniProtKB-SubCell"/>
</dbReference>
<dbReference type="EC" id="2.4.1.101" evidence="14 17"/>
<dbReference type="AlphaFoldDB" id="A0A8R1DP04"/>
<dbReference type="Proteomes" id="UP000005237">
    <property type="component" value="Unassembled WGS sequence"/>
</dbReference>
<keyword evidence="4 17" id="KW-0328">Glycosyltransferase</keyword>
<feature type="region of interest" description="Disordered" evidence="18">
    <location>
        <begin position="1"/>
        <end position="23"/>
    </location>
</feature>
<evidence type="ECO:0000256" key="11">
    <source>
        <dbReference type="ARBA" id="ARBA00023136"/>
    </source>
</evidence>
<keyword evidence="5" id="KW-0808">Transferase</keyword>
<dbReference type="EnsemblMetazoa" id="CJA07053.1">
    <property type="protein sequence ID" value="CJA07053.1"/>
    <property type="gene ID" value="WBGene00126257"/>
</dbReference>
<dbReference type="GO" id="GO:0006487">
    <property type="term" value="P:protein N-linked glycosylation"/>
    <property type="evidence" value="ECO:0007669"/>
    <property type="project" value="TreeGrafter"/>
</dbReference>
<reference evidence="20" key="1">
    <citation type="submission" date="2010-08" db="EMBL/GenBank/DDBJ databases">
        <authorList>
            <consortium name="Caenorhabditis japonica Sequencing Consortium"/>
            <person name="Wilson R.K."/>
        </authorList>
    </citation>
    <scope>NUCLEOTIDE SEQUENCE [LARGE SCALE GENOMIC DNA]</scope>
    <source>
        <strain evidence="20">DF5081</strain>
    </source>
</reference>
<evidence type="ECO:0000256" key="6">
    <source>
        <dbReference type="ARBA" id="ARBA00022692"/>
    </source>
</evidence>
<evidence type="ECO:0000256" key="15">
    <source>
        <dbReference type="ARBA" id="ARBA00041712"/>
    </source>
</evidence>
<evidence type="ECO:0000256" key="10">
    <source>
        <dbReference type="ARBA" id="ARBA00023034"/>
    </source>
</evidence>
<keyword evidence="8 17" id="KW-0735">Signal-anchor</keyword>
<evidence type="ECO:0000256" key="12">
    <source>
        <dbReference type="ARBA" id="ARBA00023211"/>
    </source>
</evidence>
<evidence type="ECO:0000256" key="9">
    <source>
        <dbReference type="ARBA" id="ARBA00022989"/>
    </source>
</evidence>